<feature type="region of interest" description="Disordered" evidence="1">
    <location>
        <begin position="19"/>
        <end position="51"/>
    </location>
</feature>
<dbReference type="Proteomes" id="UP000625711">
    <property type="component" value="Unassembled WGS sequence"/>
</dbReference>
<organism evidence="2 3">
    <name type="scientific">Rhynchophorus ferrugineus</name>
    <name type="common">Red palm weevil</name>
    <name type="synonym">Curculio ferrugineus</name>
    <dbReference type="NCBI Taxonomy" id="354439"/>
    <lineage>
        <taxon>Eukaryota</taxon>
        <taxon>Metazoa</taxon>
        <taxon>Ecdysozoa</taxon>
        <taxon>Arthropoda</taxon>
        <taxon>Hexapoda</taxon>
        <taxon>Insecta</taxon>
        <taxon>Pterygota</taxon>
        <taxon>Neoptera</taxon>
        <taxon>Endopterygota</taxon>
        <taxon>Coleoptera</taxon>
        <taxon>Polyphaga</taxon>
        <taxon>Cucujiformia</taxon>
        <taxon>Curculionidae</taxon>
        <taxon>Dryophthorinae</taxon>
        <taxon>Rhynchophorus</taxon>
    </lineage>
</organism>
<dbReference type="AlphaFoldDB" id="A0A834IA65"/>
<name>A0A834IA65_RHYFE</name>
<comment type="caution">
    <text evidence="2">The sequence shown here is derived from an EMBL/GenBank/DDBJ whole genome shotgun (WGS) entry which is preliminary data.</text>
</comment>
<reference evidence="2" key="1">
    <citation type="submission" date="2020-08" db="EMBL/GenBank/DDBJ databases">
        <title>Genome sequencing and assembly of the red palm weevil Rhynchophorus ferrugineus.</title>
        <authorList>
            <person name="Dias G.B."/>
            <person name="Bergman C.M."/>
            <person name="Manee M."/>
        </authorList>
    </citation>
    <scope>NUCLEOTIDE SEQUENCE</scope>
    <source>
        <strain evidence="2">AA-2017</strain>
        <tissue evidence="2">Whole larva</tissue>
    </source>
</reference>
<evidence type="ECO:0000256" key="1">
    <source>
        <dbReference type="SAM" id="MobiDB-lite"/>
    </source>
</evidence>
<accession>A0A834IA65</accession>
<sequence>MRLFWQIGQRRYRRPQFCQTMKGRNPEPDSKSIQHSVKAGKGNKGKRRRDTIPTVTENPYRNLYILTCKIACDLSEIFEGSHWLISSCFLS</sequence>
<protein>
    <submittedName>
        <fullName evidence="2">Uncharacterized protein</fullName>
    </submittedName>
</protein>
<evidence type="ECO:0000313" key="3">
    <source>
        <dbReference type="Proteomes" id="UP000625711"/>
    </source>
</evidence>
<evidence type="ECO:0000313" key="2">
    <source>
        <dbReference type="EMBL" id="KAF7274298.1"/>
    </source>
</evidence>
<dbReference type="EMBL" id="JAACXV010012939">
    <property type="protein sequence ID" value="KAF7274298.1"/>
    <property type="molecule type" value="Genomic_DNA"/>
</dbReference>
<gene>
    <name evidence="2" type="ORF">GWI33_013040</name>
</gene>
<proteinExistence type="predicted"/>
<keyword evidence="3" id="KW-1185">Reference proteome</keyword>